<dbReference type="Gene3D" id="3.30.70.920">
    <property type="match status" value="1"/>
</dbReference>
<dbReference type="GO" id="GO:0005829">
    <property type="term" value="C:cytosol"/>
    <property type="evidence" value="ECO:0007669"/>
    <property type="project" value="TreeGrafter"/>
</dbReference>
<dbReference type="SUPFAM" id="SSF46785">
    <property type="entry name" value="Winged helix' DNA-binding domain"/>
    <property type="match status" value="2"/>
</dbReference>
<dbReference type="Pfam" id="PF13404">
    <property type="entry name" value="HTH_AsnC-type"/>
    <property type="match status" value="2"/>
</dbReference>
<dbReference type="PRINTS" id="PR00033">
    <property type="entry name" value="HTHASNC"/>
</dbReference>
<dbReference type="Pfam" id="PF01037">
    <property type="entry name" value="AsnC_trans_reg"/>
    <property type="match status" value="1"/>
</dbReference>
<evidence type="ECO:0000313" key="6">
    <source>
        <dbReference type="Proteomes" id="UP000215563"/>
    </source>
</evidence>
<dbReference type="EMBL" id="NMQU01000034">
    <property type="protein sequence ID" value="OXM51311.1"/>
    <property type="molecule type" value="Genomic_DNA"/>
</dbReference>
<dbReference type="SUPFAM" id="SSF54909">
    <property type="entry name" value="Dimeric alpha+beta barrel"/>
    <property type="match status" value="1"/>
</dbReference>
<name>A0A229RXT9_AMYAL</name>
<reference evidence="5 6" key="1">
    <citation type="submission" date="2017-07" db="EMBL/GenBank/DDBJ databases">
        <title>Amycolatopsis alba DSM 44262 Genome sequencing and assembly.</title>
        <authorList>
            <person name="Kaur N."/>
            <person name="Mayilraj S."/>
        </authorList>
    </citation>
    <scope>NUCLEOTIDE SEQUENCE [LARGE SCALE GENOMIC DNA]</scope>
    <source>
        <strain evidence="5 6">DSM 44262</strain>
    </source>
</reference>
<dbReference type="InterPro" id="IPR011008">
    <property type="entry name" value="Dimeric_a/b-barrel"/>
</dbReference>
<dbReference type="GO" id="GO:0043565">
    <property type="term" value="F:sequence-specific DNA binding"/>
    <property type="evidence" value="ECO:0007669"/>
    <property type="project" value="InterPro"/>
</dbReference>
<dbReference type="RefSeq" id="WP_020636483.1">
    <property type="nucleotide sequence ID" value="NZ_KB913032.1"/>
</dbReference>
<dbReference type="Gene3D" id="1.10.10.10">
    <property type="entry name" value="Winged helix-like DNA-binding domain superfamily/Winged helix DNA-binding domain"/>
    <property type="match status" value="2"/>
</dbReference>
<dbReference type="AlphaFoldDB" id="A0A229RXT9"/>
<dbReference type="InterPro" id="IPR019887">
    <property type="entry name" value="Tscrpt_reg_AsnC/Lrp_C"/>
</dbReference>
<gene>
    <name evidence="5" type="ORF">CFP75_14000</name>
</gene>
<evidence type="ECO:0000313" key="5">
    <source>
        <dbReference type="EMBL" id="OXM51311.1"/>
    </source>
</evidence>
<dbReference type="PROSITE" id="PS50956">
    <property type="entry name" value="HTH_ASNC_2"/>
    <property type="match status" value="2"/>
</dbReference>
<evidence type="ECO:0000259" key="4">
    <source>
        <dbReference type="PROSITE" id="PS50956"/>
    </source>
</evidence>
<keyword evidence="2" id="KW-0238">DNA-binding</keyword>
<dbReference type="InterPro" id="IPR000485">
    <property type="entry name" value="AsnC-type_HTH_dom"/>
</dbReference>
<feature type="domain" description="HTH asnC-type" evidence="4">
    <location>
        <begin position="1"/>
        <end position="48"/>
    </location>
</feature>
<feature type="domain" description="HTH asnC-type" evidence="4">
    <location>
        <begin position="173"/>
        <end position="229"/>
    </location>
</feature>
<evidence type="ECO:0000256" key="3">
    <source>
        <dbReference type="ARBA" id="ARBA00023163"/>
    </source>
</evidence>
<keyword evidence="6" id="KW-1185">Reference proteome</keyword>
<organism evidence="5 6">
    <name type="scientific">Amycolatopsis alba DSM 44262</name>
    <dbReference type="NCBI Taxonomy" id="1125972"/>
    <lineage>
        <taxon>Bacteria</taxon>
        <taxon>Bacillati</taxon>
        <taxon>Actinomycetota</taxon>
        <taxon>Actinomycetes</taxon>
        <taxon>Pseudonocardiales</taxon>
        <taxon>Pseudonocardiaceae</taxon>
        <taxon>Amycolatopsis</taxon>
    </lineage>
</organism>
<dbReference type="InterPro" id="IPR036390">
    <property type="entry name" value="WH_DNA-bd_sf"/>
</dbReference>
<comment type="caution">
    <text evidence="5">The sequence shown here is derived from an EMBL/GenBank/DDBJ whole genome shotgun (WGS) entry which is preliminary data.</text>
</comment>
<dbReference type="SMART" id="SM00344">
    <property type="entry name" value="HTH_ASNC"/>
    <property type="match status" value="2"/>
</dbReference>
<dbReference type="PANTHER" id="PTHR30154:SF34">
    <property type="entry name" value="TRANSCRIPTIONAL REGULATOR AZLB"/>
    <property type="match status" value="1"/>
</dbReference>
<dbReference type="PANTHER" id="PTHR30154">
    <property type="entry name" value="LEUCINE-RESPONSIVE REGULATORY PROTEIN"/>
    <property type="match status" value="1"/>
</dbReference>
<evidence type="ECO:0000256" key="2">
    <source>
        <dbReference type="ARBA" id="ARBA00023125"/>
    </source>
</evidence>
<dbReference type="GO" id="GO:0043200">
    <property type="term" value="P:response to amino acid"/>
    <property type="evidence" value="ECO:0007669"/>
    <property type="project" value="TreeGrafter"/>
</dbReference>
<proteinExistence type="predicted"/>
<keyword evidence="3" id="KW-0804">Transcription</keyword>
<dbReference type="OrthoDB" id="4050641at2"/>
<dbReference type="Proteomes" id="UP000215563">
    <property type="component" value="Unassembled WGS sequence"/>
</dbReference>
<protein>
    <submittedName>
        <fullName evidence="5">Lrp/AsnC family transcriptional regulator</fullName>
    </submittedName>
</protein>
<dbReference type="InterPro" id="IPR019888">
    <property type="entry name" value="Tscrpt_reg_AsnC-like"/>
</dbReference>
<evidence type="ECO:0000256" key="1">
    <source>
        <dbReference type="ARBA" id="ARBA00023015"/>
    </source>
</evidence>
<sequence>MDPLDLRIIGALQVDGRASWRRIAEVLGAPERTVARRGARLLENGIVTVIAVTPHGVPMLVRAQSRAGLARTAGTALARRPETSFCYLLTGQAEVAAEVSCSRERLAVYVSEDLAATPGLHEATADPITRYYRTVHEWQPGILTPEEAAALTELPQLTPQPRQPDGDVFAPDERALVRALREDGRRTHEELARLAGVSESTVRRRVESLRRGGKMYIRAVVEPALLGLPIEALLWIRSRPSDVDELGRKLLTSPYVRYAAATMGEHQMMADVTLPDVEALHRFVADSAWSRLAASVHTGLVTKGLKRSSVLTSELRDWEPLIPR</sequence>
<accession>A0A229RXT9</accession>
<keyword evidence="1" id="KW-0805">Transcription regulation</keyword>
<dbReference type="InterPro" id="IPR036388">
    <property type="entry name" value="WH-like_DNA-bd_sf"/>
</dbReference>